<dbReference type="PANTHER" id="PTHR43272">
    <property type="entry name" value="LONG-CHAIN-FATTY-ACID--COA LIGASE"/>
    <property type="match status" value="1"/>
</dbReference>
<dbReference type="Gene3D" id="3.40.50.12780">
    <property type="entry name" value="N-terminal domain of ligase-like"/>
    <property type="match status" value="1"/>
</dbReference>
<organism evidence="6 7">
    <name type="scientific">Meganyctiphanes norvegica</name>
    <name type="common">Northern krill</name>
    <name type="synonym">Thysanopoda norvegica</name>
    <dbReference type="NCBI Taxonomy" id="48144"/>
    <lineage>
        <taxon>Eukaryota</taxon>
        <taxon>Metazoa</taxon>
        <taxon>Ecdysozoa</taxon>
        <taxon>Arthropoda</taxon>
        <taxon>Crustacea</taxon>
        <taxon>Multicrustacea</taxon>
        <taxon>Malacostraca</taxon>
        <taxon>Eumalacostraca</taxon>
        <taxon>Eucarida</taxon>
        <taxon>Euphausiacea</taxon>
        <taxon>Euphausiidae</taxon>
        <taxon>Meganyctiphanes</taxon>
    </lineage>
</organism>
<dbReference type="InterPro" id="IPR042099">
    <property type="entry name" value="ANL_N_sf"/>
</dbReference>
<dbReference type="GO" id="GO:0016020">
    <property type="term" value="C:membrane"/>
    <property type="evidence" value="ECO:0007669"/>
    <property type="project" value="TreeGrafter"/>
</dbReference>
<dbReference type="InterPro" id="IPR020845">
    <property type="entry name" value="AMP-binding_CS"/>
</dbReference>
<dbReference type="GO" id="GO:0005783">
    <property type="term" value="C:endoplasmic reticulum"/>
    <property type="evidence" value="ECO:0007669"/>
    <property type="project" value="TreeGrafter"/>
</dbReference>
<name>A0AAV2QVN1_MEGNR</name>
<protein>
    <recommendedName>
        <fullName evidence="4">long-chain-fatty-acid--CoA ligase</fullName>
        <ecNumber evidence="4">6.2.1.3</ecNumber>
    </recommendedName>
</protein>
<dbReference type="SUPFAM" id="SSF56801">
    <property type="entry name" value="Acetyl-CoA synthetase-like"/>
    <property type="match status" value="1"/>
</dbReference>
<dbReference type="PANTHER" id="PTHR43272:SF32">
    <property type="entry name" value="AMP-DEPENDENT SYNTHETASE_LIGASE DOMAIN-CONTAINING PROTEIN"/>
    <property type="match status" value="1"/>
</dbReference>
<feature type="domain" description="AMP-dependent synthetase/ligase" evidence="5">
    <location>
        <begin position="52"/>
        <end position="468"/>
    </location>
</feature>
<evidence type="ECO:0000313" key="6">
    <source>
        <dbReference type="EMBL" id="CAL4103577.1"/>
    </source>
</evidence>
<evidence type="ECO:0000313" key="7">
    <source>
        <dbReference type="Proteomes" id="UP001497623"/>
    </source>
</evidence>
<gene>
    <name evidence="6" type="ORF">MNOR_LOCUS17601</name>
</gene>
<dbReference type="EC" id="6.2.1.3" evidence="4"/>
<keyword evidence="2" id="KW-0276">Fatty acid metabolism</keyword>
<proteinExistence type="predicted"/>
<keyword evidence="7" id="KW-1185">Reference proteome</keyword>
<evidence type="ECO:0000259" key="5">
    <source>
        <dbReference type="Pfam" id="PF00501"/>
    </source>
</evidence>
<dbReference type="Pfam" id="PF00501">
    <property type="entry name" value="AMP-binding"/>
    <property type="match status" value="1"/>
</dbReference>
<evidence type="ECO:0000256" key="4">
    <source>
        <dbReference type="ARBA" id="ARBA00026121"/>
    </source>
</evidence>
<dbReference type="GO" id="GO:0004467">
    <property type="term" value="F:long-chain fatty acid-CoA ligase activity"/>
    <property type="evidence" value="ECO:0007669"/>
    <property type="project" value="UniProtKB-EC"/>
</dbReference>
<dbReference type="InterPro" id="IPR000873">
    <property type="entry name" value="AMP-dep_synth/lig_dom"/>
</dbReference>
<evidence type="ECO:0000256" key="2">
    <source>
        <dbReference type="ARBA" id="ARBA00022832"/>
    </source>
</evidence>
<accession>A0AAV2QVN1</accession>
<reference evidence="6 7" key="1">
    <citation type="submission" date="2024-05" db="EMBL/GenBank/DDBJ databases">
        <authorList>
            <person name="Wallberg A."/>
        </authorList>
    </citation>
    <scope>NUCLEOTIDE SEQUENCE [LARGE SCALE GENOMIC DNA]</scope>
</reference>
<evidence type="ECO:0000256" key="1">
    <source>
        <dbReference type="ARBA" id="ARBA00022598"/>
    </source>
</evidence>
<sequence length="659" mass="72205">MAEPQTTGYTNGPDQVIPSESITTWDADGAVKLRSPHGGKPFTPISVPTLLKNSADKFPTKKALAVKRDGAWQYTTYTEYYEQARTVAKAFIKLGLQPFHGVCILGFNSPEWFLADLGAIFAGGFAAGIYTTNSPEMCELCAKNCEAQIWVVENAKSLDKVMKIKGNMPDTRAIIQYSGKPTTEGVMSWEELLKLGREQPDNELEQRLKGIAINQCCTLIYTSGTTGPPKGVMMSHHNMVVAAHSICTQVDFQPGTEALISYLPLSHVAAQLADIYVCIYSGATLYFAQPDALKGSLVNSLKEVRPTRFLGVPRVWEKVYEKMLEVGKKSTGIKKPISQWAKGVGRKANARREKRNFNMPLGYSIANAVVFKKVKLALGLDRCKLFLSAAAPIAPEIVKFFHALDIPLTEIYGMSESTGAHTLGVENAFKYGSAGSTIDGYKTKIHEPDADGNGEICMDGQNVMMGYLRKEDKTTEAIDESGWLRTGDIGRIDTDGFLFITGRIKEILITAGGENVARVPIEDTLKENLTCDSNCMFIGDKKKFLSILITLKVNVDPSSGEPTNILAPATLEWCRAIGSSSTTLDDIINGPDVDVMCAIQDGVDKTNKSAPSNAQRVQKWTILPLDFSILNGELGPTMKLKRNVVVKKYTQTIDKFYDV</sequence>
<keyword evidence="3" id="KW-0443">Lipid metabolism</keyword>
<dbReference type="Proteomes" id="UP001497623">
    <property type="component" value="Unassembled WGS sequence"/>
</dbReference>
<dbReference type="PROSITE" id="PS00455">
    <property type="entry name" value="AMP_BINDING"/>
    <property type="match status" value="1"/>
</dbReference>
<evidence type="ECO:0000256" key="3">
    <source>
        <dbReference type="ARBA" id="ARBA00023098"/>
    </source>
</evidence>
<dbReference type="AlphaFoldDB" id="A0AAV2QVN1"/>
<keyword evidence="1" id="KW-0436">Ligase</keyword>
<comment type="caution">
    <text evidence="6">The sequence shown here is derived from an EMBL/GenBank/DDBJ whole genome shotgun (WGS) entry which is preliminary data.</text>
</comment>
<dbReference type="EMBL" id="CAXKWB010012167">
    <property type="protein sequence ID" value="CAL4103577.1"/>
    <property type="molecule type" value="Genomic_DNA"/>
</dbReference>